<evidence type="ECO:0000313" key="2">
    <source>
        <dbReference type="Proteomes" id="UP000824469"/>
    </source>
</evidence>
<protein>
    <recommendedName>
        <fullName evidence="3">DUF538 family protein</fullName>
    </recommendedName>
</protein>
<comment type="caution">
    <text evidence="1">The sequence shown here is derived from an EMBL/GenBank/DDBJ whole genome shotgun (WGS) entry which is preliminary data.</text>
</comment>
<dbReference type="InterPro" id="IPR007493">
    <property type="entry name" value="DUF538"/>
</dbReference>
<dbReference type="AlphaFoldDB" id="A0AA38GR41"/>
<feature type="non-terminal residue" evidence="1">
    <location>
        <position position="1"/>
    </location>
</feature>
<accession>A0AA38GR41</accession>
<evidence type="ECO:0000313" key="1">
    <source>
        <dbReference type="EMBL" id="KAH9326753.1"/>
    </source>
</evidence>
<dbReference type="SUPFAM" id="SSF141562">
    <property type="entry name" value="At5g01610-like"/>
    <property type="match status" value="2"/>
</dbReference>
<dbReference type="EMBL" id="JAHRHJ020000002">
    <property type="protein sequence ID" value="KAH9326753.1"/>
    <property type="molecule type" value="Genomic_DNA"/>
</dbReference>
<evidence type="ECO:0008006" key="3">
    <source>
        <dbReference type="Google" id="ProtNLM"/>
    </source>
</evidence>
<keyword evidence="2" id="KW-1185">Reference proteome</keyword>
<dbReference type="InterPro" id="IPR036758">
    <property type="entry name" value="At5g01610-like"/>
</dbReference>
<proteinExistence type="predicted"/>
<dbReference type="PANTHER" id="PTHR31676">
    <property type="entry name" value="T31J12.3 PROTEIN-RELATED"/>
    <property type="match status" value="1"/>
</dbReference>
<organism evidence="1 2">
    <name type="scientific">Taxus chinensis</name>
    <name type="common">Chinese yew</name>
    <name type="synonym">Taxus wallichiana var. chinensis</name>
    <dbReference type="NCBI Taxonomy" id="29808"/>
    <lineage>
        <taxon>Eukaryota</taxon>
        <taxon>Viridiplantae</taxon>
        <taxon>Streptophyta</taxon>
        <taxon>Embryophyta</taxon>
        <taxon>Tracheophyta</taxon>
        <taxon>Spermatophyta</taxon>
        <taxon>Pinopsida</taxon>
        <taxon>Pinidae</taxon>
        <taxon>Conifers II</taxon>
        <taxon>Cupressales</taxon>
        <taxon>Taxaceae</taxon>
        <taxon>Taxus</taxon>
    </lineage>
</organism>
<dbReference type="Pfam" id="PF04398">
    <property type="entry name" value="DUF538"/>
    <property type="match status" value="2"/>
</dbReference>
<sequence>MVMACNCVWADSDGSDQPISKVLAKYGLPIGLLPDAIKSYSLADDGSFKVELTSTCYIQFNYLVYYDKIITGKLSYGKIADLNGIEAKEFFIWVDVTGITVDLPSADYIYFNVGIISKKIKISWFESVHACKKGLGNEFEAAATGEILRDGEARDEVHTTINLKIARLQTVSLLEENKMKKNEIIAPIDNGSIMSQSNCWWHDECAELADGKAEAVVVTSEPSVPEILAKYGLPIGLMPDSVRNFSLFDHGGFKVELEKPCEVQFSYLVSYDSVVQGKITYGKITELSGIRAKKLLIWRHVTGIEVDVPNSGYIYFHVGAISKKMDISLFESLHSCRDSIGIGKQAKKESQPSLIE</sequence>
<dbReference type="PANTHER" id="PTHR31676:SF71">
    <property type="entry name" value="EXPRESSED PROTEIN"/>
    <property type="match status" value="1"/>
</dbReference>
<dbReference type="OMA" id="FEAIPTC"/>
<dbReference type="Gene3D" id="2.30.240.10">
    <property type="entry name" value="At5g01610-like"/>
    <property type="match status" value="2"/>
</dbReference>
<name>A0AA38GR41_TAXCH</name>
<gene>
    <name evidence="1" type="ORF">KI387_006931</name>
</gene>
<reference evidence="1 2" key="1">
    <citation type="journal article" date="2021" name="Nat. Plants">
        <title>The Taxus genome provides insights into paclitaxel biosynthesis.</title>
        <authorList>
            <person name="Xiong X."/>
            <person name="Gou J."/>
            <person name="Liao Q."/>
            <person name="Li Y."/>
            <person name="Zhou Q."/>
            <person name="Bi G."/>
            <person name="Li C."/>
            <person name="Du R."/>
            <person name="Wang X."/>
            <person name="Sun T."/>
            <person name="Guo L."/>
            <person name="Liang H."/>
            <person name="Lu P."/>
            <person name="Wu Y."/>
            <person name="Zhang Z."/>
            <person name="Ro D.K."/>
            <person name="Shang Y."/>
            <person name="Huang S."/>
            <person name="Yan J."/>
        </authorList>
    </citation>
    <scope>NUCLEOTIDE SEQUENCE [LARGE SCALE GENOMIC DNA]</scope>
    <source>
        <strain evidence="1">Ta-2019</strain>
    </source>
</reference>
<dbReference type="Proteomes" id="UP000824469">
    <property type="component" value="Unassembled WGS sequence"/>
</dbReference>